<protein>
    <submittedName>
        <fullName evidence="3">RNase H type-1 domain-containing protein</fullName>
    </submittedName>
</protein>
<reference evidence="3" key="1">
    <citation type="submission" date="2022-11" db="UniProtKB">
        <authorList>
            <consortium name="WormBaseParasite"/>
        </authorList>
    </citation>
    <scope>IDENTIFICATION</scope>
</reference>
<keyword evidence="2" id="KW-1185">Reference proteome</keyword>
<dbReference type="WBParaSite" id="ACRNAN_scaffold31076.g15299.t1">
    <property type="protein sequence ID" value="ACRNAN_scaffold31076.g15299.t1"/>
    <property type="gene ID" value="ACRNAN_scaffold31076.g15299"/>
</dbReference>
<dbReference type="AlphaFoldDB" id="A0A914DPF0"/>
<evidence type="ECO:0000313" key="3">
    <source>
        <dbReference type="WBParaSite" id="ACRNAN_scaffold31076.g15299.t1"/>
    </source>
</evidence>
<sequence length="140" mass="15835">MELMGVTIGARALRFVEKQLRKEISRMFLWTDSTVVLGWINGYQRKTGSRRDLFVENRLKEITKTTAKLEFRHVSSSENAADVATRGTTPEKLTEMDRWWNGPRFLRSSPENWPTGAVDPTVTDSGTSVTMVTDTPKSPA</sequence>
<feature type="compositionally biased region" description="Polar residues" evidence="1">
    <location>
        <begin position="122"/>
        <end position="140"/>
    </location>
</feature>
<accession>A0A914DPF0</accession>
<evidence type="ECO:0000313" key="2">
    <source>
        <dbReference type="Proteomes" id="UP000887540"/>
    </source>
</evidence>
<name>A0A914DPF0_9BILA</name>
<dbReference type="PANTHER" id="PTHR22955">
    <property type="entry name" value="RETROTRANSPOSON"/>
    <property type="match status" value="1"/>
</dbReference>
<proteinExistence type="predicted"/>
<feature type="region of interest" description="Disordered" evidence="1">
    <location>
        <begin position="105"/>
        <end position="140"/>
    </location>
</feature>
<evidence type="ECO:0000256" key="1">
    <source>
        <dbReference type="SAM" id="MobiDB-lite"/>
    </source>
</evidence>
<dbReference type="PANTHER" id="PTHR22955:SF66">
    <property type="entry name" value="INTEGRASE CATALYTIC DOMAIN-CONTAINING PROTEIN"/>
    <property type="match status" value="1"/>
</dbReference>
<organism evidence="2 3">
    <name type="scientific">Acrobeloides nanus</name>
    <dbReference type="NCBI Taxonomy" id="290746"/>
    <lineage>
        <taxon>Eukaryota</taxon>
        <taxon>Metazoa</taxon>
        <taxon>Ecdysozoa</taxon>
        <taxon>Nematoda</taxon>
        <taxon>Chromadorea</taxon>
        <taxon>Rhabditida</taxon>
        <taxon>Tylenchina</taxon>
        <taxon>Cephalobomorpha</taxon>
        <taxon>Cephaloboidea</taxon>
        <taxon>Cephalobidae</taxon>
        <taxon>Acrobeloides</taxon>
    </lineage>
</organism>
<dbReference type="Proteomes" id="UP000887540">
    <property type="component" value="Unplaced"/>
</dbReference>